<gene>
    <name evidence="1" type="ORF">GGE15_004880</name>
</gene>
<dbReference type="EMBL" id="JACIHI010000012">
    <property type="protein sequence ID" value="MBB4441591.1"/>
    <property type="molecule type" value="Genomic_DNA"/>
</dbReference>
<comment type="caution">
    <text evidence="1">The sequence shown here is derived from an EMBL/GenBank/DDBJ whole genome shotgun (WGS) entry which is preliminary data.</text>
</comment>
<evidence type="ECO:0000313" key="2">
    <source>
        <dbReference type="Proteomes" id="UP000533724"/>
    </source>
</evidence>
<dbReference type="RefSeq" id="WP_158081445.1">
    <property type="nucleotide sequence ID" value="NZ_JACIHI010000012.1"/>
</dbReference>
<accession>A0A7W6XXD1</accession>
<name>A0A7W6XXD1_9HYPH</name>
<organism evidence="1 2">
    <name type="scientific">Rhizobium esperanzae</name>
    <dbReference type="NCBI Taxonomy" id="1967781"/>
    <lineage>
        <taxon>Bacteria</taxon>
        <taxon>Pseudomonadati</taxon>
        <taxon>Pseudomonadota</taxon>
        <taxon>Alphaproteobacteria</taxon>
        <taxon>Hyphomicrobiales</taxon>
        <taxon>Rhizobiaceae</taxon>
        <taxon>Rhizobium/Agrobacterium group</taxon>
        <taxon>Rhizobium</taxon>
    </lineage>
</organism>
<proteinExistence type="predicted"/>
<dbReference type="Proteomes" id="UP000533724">
    <property type="component" value="Unassembled WGS sequence"/>
</dbReference>
<dbReference type="AlphaFoldDB" id="A0A7W6XXD1"/>
<reference evidence="1 2" key="1">
    <citation type="submission" date="2020-08" db="EMBL/GenBank/DDBJ databases">
        <title>Genomic Encyclopedia of Type Strains, Phase IV (KMG-V): Genome sequencing to study the core and pangenomes of soil and plant-associated prokaryotes.</title>
        <authorList>
            <person name="Whitman W."/>
        </authorList>
    </citation>
    <scope>NUCLEOTIDE SEQUENCE [LARGE SCALE GENOMIC DNA]</scope>
    <source>
        <strain evidence="1 2">SEMIA 414</strain>
    </source>
</reference>
<protein>
    <submittedName>
        <fullName evidence="1">Uncharacterized protein</fullName>
    </submittedName>
</protein>
<sequence>MVDRGGELVDTLRIEGGEFANPHDRCSNSSGRVFASRQKTNAAVMVA</sequence>
<evidence type="ECO:0000313" key="1">
    <source>
        <dbReference type="EMBL" id="MBB4441591.1"/>
    </source>
</evidence>